<dbReference type="Proteomes" id="UP000183639">
    <property type="component" value="Unassembled WGS sequence"/>
</dbReference>
<dbReference type="PANTHER" id="PTHR33795:SF1">
    <property type="entry name" value="INSERTION ELEMENT IS150 PROTEIN INSJ"/>
    <property type="match status" value="1"/>
</dbReference>
<name>A0A1I3C5L4_SELRU</name>
<organism evidence="3 4">
    <name type="scientific">Selenomonas ruminantium</name>
    <dbReference type="NCBI Taxonomy" id="971"/>
    <lineage>
        <taxon>Bacteria</taxon>
        <taxon>Bacillati</taxon>
        <taxon>Bacillota</taxon>
        <taxon>Negativicutes</taxon>
        <taxon>Selenomonadales</taxon>
        <taxon>Selenomonadaceae</taxon>
        <taxon>Selenomonas</taxon>
    </lineage>
</organism>
<dbReference type="PANTHER" id="PTHR33795">
    <property type="entry name" value="INSERTION ELEMENT IS150 PROTEIN INSJ"/>
    <property type="match status" value="1"/>
</dbReference>
<dbReference type="GO" id="GO:0043565">
    <property type="term" value="F:sequence-specific DNA binding"/>
    <property type="evidence" value="ECO:0007669"/>
    <property type="project" value="InterPro"/>
</dbReference>
<dbReference type="InterPro" id="IPR036388">
    <property type="entry name" value="WH-like_DNA-bd_sf"/>
</dbReference>
<reference evidence="3 4" key="1">
    <citation type="submission" date="2016-10" db="EMBL/GenBank/DDBJ databases">
        <authorList>
            <person name="de Groot N.N."/>
        </authorList>
    </citation>
    <scope>NUCLEOTIDE SEQUENCE [LARGE SCALE GENOMIC DNA]</scope>
    <source>
        <strain evidence="3 4">Z108</strain>
    </source>
</reference>
<evidence type="ECO:0000313" key="3">
    <source>
        <dbReference type="EMBL" id="SFH69616.1"/>
    </source>
</evidence>
<dbReference type="InterPro" id="IPR052057">
    <property type="entry name" value="IS150/IS1296_orfA-like"/>
</dbReference>
<dbReference type="EMBL" id="FOQK01000002">
    <property type="protein sequence ID" value="SFH69616.1"/>
    <property type="molecule type" value="Genomic_DNA"/>
</dbReference>
<dbReference type="RefSeq" id="WP_143092081.1">
    <property type="nucleotide sequence ID" value="NZ_FOQK01000002.1"/>
</dbReference>
<dbReference type="Gene3D" id="1.10.10.10">
    <property type="entry name" value="Winged helix-like DNA-binding domain superfamily/Winged helix DNA-binding domain"/>
    <property type="match status" value="1"/>
</dbReference>
<dbReference type="InterPro" id="IPR010921">
    <property type="entry name" value="Trp_repressor/repl_initiator"/>
</dbReference>
<sequence length="155" mass="17584">MRRKKIAPETKVRYVEMYKRGEGSGMALARTAGVALASFQQWVRNYEVYGPKAYTKGYQHYSKDLKESAVRDYLAGKGSQDAICKKYGILSKSKLQKWIMKYNSHEGLKPSGQERGKIVTTGRKTTLEERVSIVEDCISNGRCYAETADKFSVSY</sequence>
<dbReference type="Pfam" id="PF13518">
    <property type="entry name" value="HTH_28"/>
    <property type="match status" value="1"/>
</dbReference>
<protein>
    <submittedName>
        <fullName evidence="3">Transposase and inactivated derivatives</fullName>
    </submittedName>
</protein>
<evidence type="ECO:0000256" key="1">
    <source>
        <dbReference type="ARBA" id="ARBA00038232"/>
    </source>
</evidence>
<accession>A0A1I3C5L4</accession>
<comment type="similarity">
    <text evidence="1">Belongs to the IS150/IS1296 orfA family.</text>
</comment>
<dbReference type="AlphaFoldDB" id="A0A1I3C5L4"/>
<gene>
    <name evidence="3" type="ORF">SAMN04487861_102169</name>
</gene>
<proteinExistence type="inferred from homology"/>
<feature type="domain" description="Insertion element IS150 protein InsJ-like helix-turn-helix" evidence="2">
    <location>
        <begin position="66"/>
        <end position="110"/>
    </location>
</feature>
<evidence type="ECO:0000259" key="2">
    <source>
        <dbReference type="Pfam" id="PF13518"/>
    </source>
</evidence>
<dbReference type="OrthoDB" id="1663931at2"/>
<dbReference type="SUPFAM" id="SSF48295">
    <property type="entry name" value="TrpR-like"/>
    <property type="match status" value="3"/>
</dbReference>
<evidence type="ECO:0000313" key="4">
    <source>
        <dbReference type="Proteomes" id="UP000183639"/>
    </source>
</evidence>
<dbReference type="InterPro" id="IPR055247">
    <property type="entry name" value="InsJ-like_HTH"/>
</dbReference>